<dbReference type="PANTHER" id="PTHR10677:SF25">
    <property type="entry name" value="UBIQUITIN-LIKE PROTEIN 7"/>
    <property type="match status" value="1"/>
</dbReference>
<protein>
    <recommendedName>
        <fullName evidence="6">UBA domain-containing protein</fullName>
    </recommendedName>
</protein>
<comment type="caution">
    <text evidence="4">The sequence shown here is derived from an EMBL/GenBank/DDBJ whole genome shotgun (WGS) entry which is preliminary data.</text>
</comment>
<reference evidence="4 5" key="1">
    <citation type="journal article" date="2015" name="Nat. Commun.">
        <title>Lucilia cuprina genome unlocks parasitic fly biology to underpin future interventions.</title>
        <authorList>
            <person name="Anstead C.A."/>
            <person name="Korhonen P.K."/>
            <person name="Young N.D."/>
            <person name="Hall R.S."/>
            <person name="Jex A.R."/>
            <person name="Murali S.C."/>
            <person name="Hughes D.S."/>
            <person name="Lee S.F."/>
            <person name="Perry T."/>
            <person name="Stroehlein A.J."/>
            <person name="Ansell B.R."/>
            <person name="Breugelmans B."/>
            <person name="Hofmann A."/>
            <person name="Qu J."/>
            <person name="Dugan S."/>
            <person name="Lee S.L."/>
            <person name="Chao H."/>
            <person name="Dinh H."/>
            <person name="Han Y."/>
            <person name="Doddapaneni H.V."/>
            <person name="Worley K.C."/>
            <person name="Muzny D.M."/>
            <person name="Ioannidis P."/>
            <person name="Waterhouse R.M."/>
            <person name="Zdobnov E.M."/>
            <person name="James P.J."/>
            <person name="Bagnall N.H."/>
            <person name="Kotze A.C."/>
            <person name="Gibbs R.A."/>
            <person name="Richards S."/>
            <person name="Batterham P."/>
            <person name="Gasser R.B."/>
        </authorList>
    </citation>
    <scope>NUCLEOTIDE SEQUENCE [LARGE SCALE GENOMIC DNA]</scope>
    <source>
        <strain evidence="4 5">LS</strain>
        <tissue evidence="4">Full body</tissue>
    </source>
</reference>
<evidence type="ECO:0000256" key="1">
    <source>
        <dbReference type="SAM" id="MobiDB-lite"/>
    </source>
</evidence>
<feature type="region of interest" description="Disordered" evidence="1">
    <location>
        <begin position="260"/>
        <end position="285"/>
    </location>
</feature>
<feature type="domain" description="UBA" evidence="2">
    <location>
        <begin position="347"/>
        <end position="387"/>
    </location>
</feature>
<dbReference type="PROSITE" id="PS50030">
    <property type="entry name" value="UBA"/>
    <property type="match status" value="1"/>
</dbReference>
<feature type="domain" description="Ubiquitin-like" evidence="3">
    <location>
        <begin position="22"/>
        <end position="64"/>
    </location>
</feature>
<dbReference type="OMA" id="HAINLLM"/>
<sequence>MHSIYAGLHLPNKPEEFLTISEIDFDKSVLDLKQKIGEKCQFEVDKLEVIYNGIALQDEKKIGDTLKPEAVIHCFQKTKKYTPYEPSEKVKDPEAVNNAQVLFYNIGNIQINVSCRVNILQKILAEYPEFRRNPAALALIRDSVLFNTLHQPEVIKKVAEHYPIILEASSFIVSTVRKELARNISASKFSEPATDSTNSSEEENSVGSNDRSSSRDEDSGRSQSETARIRMISRQQLQAALAQIGYGSANSLSNIAQRNSETTTAASATSEASSTPLSNSASGERISTDLFRNELLRALGSLGQRVSTSSSQSQEPVAMDTSEQEQQSANTSYTDDGDIPVVYRSHPYAEQLRTMLQMGFLNHEENLNYLNLASGNIEQAVNLLMAAMM</sequence>
<evidence type="ECO:0000313" key="5">
    <source>
        <dbReference type="Proteomes" id="UP000037069"/>
    </source>
</evidence>
<feature type="region of interest" description="Disordered" evidence="1">
    <location>
        <begin position="189"/>
        <end position="226"/>
    </location>
</feature>
<dbReference type="Gene3D" id="3.10.20.90">
    <property type="entry name" value="Phosphatidylinositol 3-kinase Catalytic Subunit, Chain A, domain 1"/>
    <property type="match status" value="1"/>
</dbReference>
<feature type="compositionally biased region" description="Low complexity" evidence="1">
    <location>
        <begin position="260"/>
        <end position="275"/>
    </location>
</feature>
<evidence type="ECO:0000259" key="2">
    <source>
        <dbReference type="PROSITE" id="PS50030"/>
    </source>
</evidence>
<dbReference type="InterPro" id="IPR015940">
    <property type="entry name" value="UBA"/>
</dbReference>
<dbReference type="OrthoDB" id="10016665at2759"/>
<dbReference type="STRING" id="7375.A0A0L0CJ23"/>
<dbReference type="SUPFAM" id="SSF54236">
    <property type="entry name" value="Ubiquitin-like"/>
    <property type="match status" value="1"/>
</dbReference>
<dbReference type="InterPro" id="IPR015496">
    <property type="entry name" value="Ubiquilin"/>
</dbReference>
<dbReference type="GO" id="GO:0005829">
    <property type="term" value="C:cytosol"/>
    <property type="evidence" value="ECO:0007669"/>
    <property type="project" value="TreeGrafter"/>
</dbReference>
<gene>
    <name evidence="4" type="ORF">FF38_03703</name>
</gene>
<proteinExistence type="predicted"/>
<dbReference type="SUPFAM" id="SSF46934">
    <property type="entry name" value="UBA-like"/>
    <property type="match status" value="1"/>
</dbReference>
<name>A0A0L0CJ23_LUCCU</name>
<organism evidence="4 5">
    <name type="scientific">Lucilia cuprina</name>
    <name type="common">Green bottle fly</name>
    <name type="synonym">Australian sheep blowfly</name>
    <dbReference type="NCBI Taxonomy" id="7375"/>
    <lineage>
        <taxon>Eukaryota</taxon>
        <taxon>Metazoa</taxon>
        <taxon>Ecdysozoa</taxon>
        <taxon>Arthropoda</taxon>
        <taxon>Hexapoda</taxon>
        <taxon>Insecta</taxon>
        <taxon>Pterygota</taxon>
        <taxon>Neoptera</taxon>
        <taxon>Endopterygota</taxon>
        <taxon>Diptera</taxon>
        <taxon>Brachycera</taxon>
        <taxon>Muscomorpha</taxon>
        <taxon>Oestroidea</taxon>
        <taxon>Calliphoridae</taxon>
        <taxon>Luciliinae</taxon>
        <taxon>Lucilia</taxon>
    </lineage>
</organism>
<dbReference type="Gene3D" id="1.10.8.10">
    <property type="entry name" value="DNA helicase RuvA subunit, C-terminal domain"/>
    <property type="match status" value="1"/>
</dbReference>
<dbReference type="PANTHER" id="PTHR10677">
    <property type="entry name" value="UBIQUILIN"/>
    <property type="match status" value="1"/>
</dbReference>
<feature type="compositionally biased region" description="Polar residues" evidence="1">
    <location>
        <begin position="324"/>
        <end position="334"/>
    </location>
</feature>
<dbReference type="GO" id="GO:0006511">
    <property type="term" value="P:ubiquitin-dependent protein catabolic process"/>
    <property type="evidence" value="ECO:0007669"/>
    <property type="project" value="TreeGrafter"/>
</dbReference>
<feature type="region of interest" description="Disordered" evidence="1">
    <location>
        <begin position="303"/>
        <end position="338"/>
    </location>
</feature>
<evidence type="ECO:0000259" key="3">
    <source>
        <dbReference type="PROSITE" id="PS50053"/>
    </source>
</evidence>
<dbReference type="CDD" id="cd17039">
    <property type="entry name" value="Ubl_ubiquitin_like"/>
    <property type="match status" value="1"/>
</dbReference>
<dbReference type="AlphaFoldDB" id="A0A0L0CJ23"/>
<feature type="compositionally biased region" description="Polar residues" evidence="1">
    <location>
        <begin position="304"/>
        <end position="315"/>
    </location>
</feature>
<dbReference type="InterPro" id="IPR000626">
    <property type="entry name" value="Ubiquitin-like_dom"/>
</dbReference>
<dbReference type="Proteomes" id="UP000037069">
    <property type="component" value="Unassembled WGS sequence"/>
</dbReference>
<dbReference type="InterPro" id="IPR009060">
    <property type="entry name" value="UBA-like_sf"/>
</dbReference>
<evidence type="ECO:0008006" key="6">
    <source>
        <dbReference type="Google" id="ProtNLM"/>
    </source>
</evidence>
<dbReference type="EMBL" id="JRES01000327">
    <property type="protein sequence ID" value="KNC32260.1"/>
    <property type="molecule type" value="Genomic_DNA"/>
</dbReference>
<dbReference type="InterPro" id="IPR029071">
    <property type="entry name" value="Ubiquitin-like_domsf"/>
</dbReference>
<dbReference type="GO" id="GO:0031593">
    <property type="term" value="F:polyubiquitin modification-dependent protein binding"/>
    <property type="evidence" value="ECO:0007669"/>
    <property type="project" value="TreeGrafter"/>
</dbReference>
<evidence type="ECO:0000313" key="4">
    <source>
        <dbReference type="EMBL" id="KNC32260.1"/>
    </source>
</evidence>
<keyword evidence="5" id="KW-1185">Reference proteome</keyword>
<dbReference type="Pfam" id="PF00240">
    <property type="entry name" value="ubiquitin"/>
    <property type="match status" value="1"/>
</dbReference>
<accession>A0A0L0CJ23</accession>
<dbReference type="PROSITE" id="PS50053">
    <property type="entry name" value="UBIQUITIN_2"/>
    <property type="match status" value="1"/>
</dbReference>